<evidence type="ECO:0000256" key="1">
    <source>
        <dbReference type="SAM" id="Phobius"/>
    </source>
</evidence>
<feature type="non-terminal residue" evidence="2">
    <location>
        <position position="93"/>
    </location>
</feature>
<evidence type="ECO:0000313" key="3">
    <source>
        <dbReference type="Proteomes" id="UP001164746"/>
    </source>
</evidence>
<sequence length="93" mass="10307">IGYGLIDLSSIVCVASYFDKRRALATGIGVSSSGIGPFKYTWQGAILVHAGLVLSCIACGLHRVFIPLEKRKTDYKIKPNRTLHQTDFTKYFI</sequence>
<protein>
    <submittedName>
        <fullName evidence="2">MOT12-like protein</fullName>
    </submittedName>
</protein>
<dbReference type="PANTHER" id="PTHR11360:SF284">
    <property type="entry name" value="EG:103B4.3 PROTEIN-RELATED"/>
    <property type="match status" value="1"/>
</dbReference>
<name>A0ABY7F2S9_MYAAR</name>
<feature type="transmembrane region" description="Helical" evidence="1">
    <location>
        <begin position="46"/>
        <end position="66"/>
    </location>
</feature>
<keyword evidence="1" id="KW-1133">Transmembrane helix</keyword>
<organism evidence="2 3">
    <name type="scientific">Mya arenaria</name>
    <name type="common">Soft-shell clam</name>
    <dbReference type="NCBI Taxonomy" id="6604"/>
    <lineage>
        <taxon>Eukaryota</taxon>
        <taxon>Metazoa</taxon>
        <taxon>Spiralia</taxon>
        <taxon>Lophotrochozoa</taxon>
        <taxon>Mollusca</taxon>
        <taxon>Bivalvia</taxon>
        <taxon>Autobranchia</taxon>
        <taxon>Heteroconchia</taxon>
        <taxon>Euheterodonta</taxon>
        <taxon>Imparidentia</taxon>
        <taxon>Neoheterodontei</taxon>
        <taxon>Myida</taxon>
        <taxon>Myoidea</taxon>
        <taxon>Myidae</taxon>
        <taxon>Mya</taxon>
    </lineage>
</organism>
<evidence type="ECO:0000313" key="2">
    <source>
        <dbReference type="EMBL" id="WAR15038.1"/>
    </source>
</evidence>
<reference evidence="2" key="1">
    <citation type="submission" date="2022-11" db="EMBL/GenBank/DDBJ databases">
        <title>Centuries of genome instability and evolution in soft-shell clam transmissible cancer (bioRxiv).</title>
        <authorList>
            <person name="Hart S.F.M."/>
            <person name="Yonemitsu M.A."/>
            <person name="Giersch R.M."/>
            <person name="Beal B.F."/>
            <person name="Arriagada G."/>
            <person name="Davis B.W."/>
            <person name="Ostrander E.A."/>
            <person name="Goff S.P."/>
            <person name="Metzger M.J."/>
        </authorList>
    </citation>
    <scope>NUCLEOTIDE SEQUENCE</scope>
    <source>
        <strain evidence="2">MELC-2E11</strain>
        <tissue evidence="2">Siphon/mantle</tissue>
    </source>
</reference>
<accession>A0ABY7F2S9</accession>
<keyword evidence="1" id="KW-0472">Membrane</keyword>
<proteinExistence type="predicted"/>
<dbReference type="Proteomes" id="UP001164746">
    <property type="component" value="Chromosome 9"/>
</dbReference>
<keyword evidence="3" id="KW-1185">Reference proteome</keyword>
<dbReference type="InterPro" id="IPR050327">
    <property type="entry name" value="Proton-linked_MCT"/>
</dbReference>
<gene>
    <name evidence="2" type="ORF">MAR_005143</name>
</gene>
<keyword evidence="1" id="KW-0812">Transmembrane</keyword>
<dbReference type="EMBL" id="CP111020">
    <property type="protein sequence ID" value="WAR15038.1"/>
    <property type="molecule type" value="Genomic_DNA"/>
</dbReference>
<dbReference type="PANTHER" id="PTHR11360">
    <property type="entry name" value="MONOCARBOXYLATE TRANSPORTER"/>
    <property type="match status" value="1"/>
</dbReference>